<gene>
    <name evidence="2" type="ORF">CHS0354_039291</name>
</gene>
<evidence type="ECO:0000313" key="3">
    <source>
        <dbReference type="Proteomes" id="UP001195483"/>
    </source>
</evidence>
<feature type="region of interest" description="Disordered" evidence="1">
    <location>
        <begin position="93"/>
        <end position="116"/>
    </location>
</feature>
<reference evidence="2" key="3">
    <citation type="submission" date="2023-05" db="EMBL/GenBank/DDBJ databases">
        <authorList>
            <person name="Smith C.H."/>
        </authorList>
    </citation>
    <scope>NUCLEOTIDE SEQUENCE</scope>
    <source>
        <strain evidence="2">CHS0354</strain>
        <tissue evidence="2">Mantle</tissue>
    </source>
</reference>
<dbReference type="Proteomes" id="UP001195483">
    <property type="component" value="Unassembled WGS sequence"/>
</dbReference>
<protein>
    <submittedName>
        <fullName evidence="2">Uncharacterized protein</fullName>
    </submittedName>
</protein>
<dbReference type="AlphaFoldDB" id="A0AAE0RMW7"/>
<evidence type="ECO:0000313" key="2">
    <source>
        <dbReference type="EMBL" id="KAK3576354.1"/>
    </source>
</evidence>
<organism evidence="2 3">
    <name type="scientific">Potamilus streckersoni</name>
    <dbReference type="NCBI Taxonomy" id="2493646"/>
    <lineage>
        <taxon>Eukaryota</taxon>
        <taxon>Metazoa</taxon>
        <taxon>Spiralia</taxon>
        <taxon>Lophotrochozoa</taxon>
        <taxon>Mollusca</taxon>
        <taxon>Bivalvia</taxon>
        <taxon>Autobranchia</taxon>
        <taxon>Heteroconchia</taxon>
        <taxon>Palaeoheterodonta</taxon>
        <taxon>Unionida</taxon>
        <taxon>Unionoidea</taxon>
        <taxon>Unionidae</taxon>
        <taxon>Ambleminae</taxon>
        <taxon>Lampsilini</taxon>
        <taxon>Potamilus</taxon>
    </lineage>
</organism>
<sequence>MKDRYTDNTNCVRDEERKRQLNTVIGDQEFTDTDYANDDAIQLLQILLLSLDIMQKEAKSFAIKQKPKRPCSPQVIASAKAPRVEILDSFNSLGSSRYPGQDRGMGSSKDKAHTRSYLSLEI</sequence>
<accession>A0AAE0RMW7</accession>
<proteinExistence type="predicted"/>
<dbReference type="EMBL" id="JAEAOA010002300">
    <property type="protein sequence ID" value="KAK3576354.1"/>
    <property type="molecule type" value="Genomic_DNA"/>
</dbReference>
<evidence type="ECO:0000256" key="1">
    <source>
        <dbReference type="SAM" id="MobiDB-lite"/>
    </source>
</evidence>
<comment type="caution">
    <text evidence="2">The sequence shown here is derived from an EMBL/GenBank/DDBJ whole genome shotgun (WGS) entry which is preliminary data.</text>
</comment>
<reference evidence="2" key="1">
    <citation type="journal article" date="2021" name="Genome Biol. Evol.">
        <title>A High-Quality Reference Genome for a Parasitic Bivalve with Doubly Uniparental Inheritance (Bivalvia: Unionida).</title>
        <authorList>
            <person name="Smith C.H."/>
        </authorList>
    </citation>
    <scope>NUCLEOTIDE SEQUENCE</scope>
    <source>
        <strain evidence="2">CHS0354</strain>
    </source>
</reference>
<keyword evidence="3" id="KW-1185">Reference proteome</keyword>
<name>A0AAE0RMW7_9BIVA</name>
<reference evidence="2" key="2">
    <citation type="journal article" date="2021" name="Genome Biol. Evol.">
        <title>Developing a high-quality reference genome for a parasitic bivalve with doubly uniparental inheritance (Bivalvia: Unionida).</title>
        <authorList>
            <person name="Smith C.H."/>
        </authorList>
    </citation>
    <scope>NUCLEOTIDE SEQUENCE</scope>
    <source>
        <strain evidence="2">CHS0354</strain>
        <tissue evidence="2">Mantle</tissue>
    </source>
</reference>